<evidence type="ECO:0000313" key="1">
    <source>
        <dbReference type="EMBL" id="PAP74671.1"/>
    </source>
</evidence>
<comment type="caution">
    <text evidence="1">The sequence shown here is derived from an EMBL/GenBank/DDBJ whole genome shotgun (WGS) entry which is preliminary data.</text>
</comment>
<proteinExistence type="predicted"/>
<keyword evidence="2" id="KW-1185">Reference proteome</keyword>
<dbReference type="AlphaFoldDB" id="A0A271ITW9"/>
<name>A0A271ITW9_9BACT</name>
<evidence type="ECO:0000313" key="2">
    <source>
        <dbReference type="Proteomes" id="UP000216339"/>
    </source>
</evidence>
<dbReference type="OrthoDB" id="9793685at2"/>
<protein>
    <recommendedName>
        <fullName evidence="3">Protein containing YHS domain protein</fullName>
    </recommendedName>
</protein>
<dbReference type="SUPFAM" id="SSF102405">
    <property type="entry name" value="MCP/YpsA-like"/>
    <property type="match status" value="1"/>
</dbReference>
<gene>
    <name evidence="1" type="ORF">BSZ37_20925</name>
</gene>
<organism evidence="1 2">
    <name type="scientific">Rubrivirga marina</name>
    <dbReference type="NCBI Taxonomy" id="1196024"/>
    <lineage>
        <taxon>Bacteria</taxon>
        <taxon>Pseudomonadati</taxon>
        <taxon>Rhodothermota</taxon>
        <taxon>Rhodothermia</taxon>
        <taxon>Rhodothermales</taxon>
        <taxon>Rubricoccaceae</taxon>
        <taxon>Rubrivirga</taxon>
    </lineage>
</organism>
<dbReference type="InterPro" id="IPR041164">
    <property type="entry name" value="LDcluster4"/>
</dbReference>
<accession>A0A271ITW9</accession>
<dbReference type="Pfam" id="PF18306">
    <property type="entry name" value="LDcluster4"/>
    <property type="match status" value="1"/>
</dbReference>
<dbReference type="Proteomes" id="UP000216339">
    <property type="component" value="Unassembled WGS sequence"/>
</dbReference>
<dbReference type="EMBL" id="MQWD01000005">
    <property type="protein sequence ID" value="PAP74671.1"/>
    <property type="molecule type" value="Genomic_DNA"/>
</dbReference>
<evidence type="ECO:0008006" key="3">
    <source>
        <dbReference type="Google" id="ProtNLM"/>
    </source>
</evidence>
<reference evidence="1 2" key="1">
    <citation type="submission" date="2016-11" db="EMBL/GenBank/DDBJ databases">
        <title>Study of marine rhodopsin-containing bacteria.</title>
        <authorList>
            <person name="Yoshizawa S."/>
            <person name="Kumagai Y."/>
            <person name="Kogure K."/>
        </authorList>
    </citation>
    <scope>NUCLEOTIDE SEQUENCE [LARGE SCALE GENOMIC DNA]</scope>
    <source>
        <strain evidence="1 2">SAORIC-28</strain>
    </source>
</reference>
<sequence length="182" mass="18765">MGSAAEVQDPAVAAQCRTIGRVLAERGACLLTGACPGLPHEAVLGAYEAGGHVVGISPATSLREHVETFASPFREYGVLVYTGLGLMGRELVNIHSSDIVVVVGGRSGTLGEFAIAYEEGKLIGVLTGTGGITEVLPALETTLFKATGAEVLYDDDPATLVDRLLERYLAQAASAPTAAPSR</sequence>
<dbReference type="Gene3D" id="3.40.50.450">
    <property type="match status" value="1"/>
</dbReference>